<feature type="transmembrane region" description="Helical" evidence="1">
    <location>
        <begin position="70"/>
        <end position="90"/>
    </location>
</feature>
<gene>
    <name evidence="2" type="ORF">SAMN05443428_105162</name>
</gene>
<accession>A0A1T4X2S7</accession>
<keyword evidence="1" id="KW-1133">Transmembrane helix</keyword>
<dbReference type="PANTHER" id="PTHR37309">
    <property type="entry name" value="SLR0284 PROTEIN"/>
    <property type="match status" value="1"/>
</dbReference>
<evidence type="ECO:0000313" key="2">
    <source>
        <dbReference type="EMBL" id="SKA83759.1"/>
    </source>
</evidence>
<dbReference type="EMBL" id="FUYH01000005">
    <property type="protein sequence ID" value="SKA83759.1"/>
    <property type="molecule type" value="Genomic_DNA"/>
</dbReference>
<feature type="transmembrane region" description="Helical" evidence="1">
    <location>
        <begin position="39"/>
        <end position="58"/>
    </location>
</feature>
<organism evidence="2 3">
    <name type="scientific">Caloramator quimbayensis</name>
    <dbReference type="NCBI Taxonomy" id="1147123"/>
    <lineage>
        <taxon>Bacteria</taxon>
        <taxon>Bacillati</taxon>
        <taxon>Bacillota</taxon>
        <taxon>Clostridia</taxon>
        <taxon>Eubacteriales</taxon>
        <taxon>Clostridiaceae</taxon>
        <taxon>Caloramator</taxon>
    </lineage>
</organism>
<proteinExistence type="predicted"/>
<feature type="transmembrane region" description="Helical" evidence="1">
    <location>
        <begin position="12"/>
        <end position="33"/>
    </location>
</feature>
<dbReference type="Pfam" id="PF04020">
    <property type="entry name" value="Phage_holin_4_2"/>
    <property type="match status" value="1"/>
</dbReference>
<dbReference type="RefSeq" id="WP_078695974.1">
    <property type="nucleotide sequence ID" value="NZ_FUYH01000005.1"/>
</dbReference>
<dbReference type="InterPro" id="IPR007165">
    <property type="entry name" value="Phage_holin_4_2"/>
</dbReference>
<dbReference type="Proteomes" id="UP000190105">
    <property type="component" value="Unassembled WGS sequence"/>
</dbReference>
<dbReference type="STRING" id="1147123.SAMN05443428_105162"/>
<feature type="transmembrane region" description="Helical" evidence="1">
    <location>
        <begin position="96"/>
        <end position="116"/>
    </location>
</feature>
<reference evidence="3" key="1">
    <citation type="submission" date="2017-02" db="EMBL/GenBank/DDBJ databases">
        <authorList>
            <person name="Varghese N."/>
            <person name="Submissions S."/>
        </authorList>
    </citation>
    <scope>NUCLEOTIDE SEQUENCE [LARGE SCALE GENOMIC DNA]</scope>
    <source>
        <strain evidence="3">USBA 833</strain>
    </source>
</reference>
<name>A0A1T4X2S7_9CLOT</name>
<evidence type="ECO:0000313" key="3">
    <source>
        <dbReference type="Proteomes" id="UP000190105"/>
    </source>
</evidence>
<dbReference type="OrthoDB" id="1701386at2"/>
<dbReference type="AlphaFoldDB" id="A0A1T4X2S7"/>
<protein>
    <submittedName>
        <fullName evidence="2">4 TMS phage holin, superfamily IV</fullName>
    </submittedName>
</protein>
<sequence length="119" mass="12746">MSHYVEKSRPSFLGAIIRFFIAAIVLVATSYIVPGFFVAGFWTAFLAAIVIAAIDYLISAAFNFNASPFGRGVVGFLVSALIIYLTQFIVGGVVVSIWGAILAAFVIGVLDIIIPVRLM</sequence>
<keyword evidence="1" id="KW-0472">Membrane</keyword>
<evidence type="ECO:0000256" key="1">
    <source>
        <dbReference type="SAM" id="Phobius"/>
    </source>
</evidence>
<dbReference type="PANTHER" id="PTHR37309:SF1">
    <property type="entry name" value="SLR0284 PROTEIN"/>
    <property type="match status" value="1"/>
</dbReference>
<keyword evidence="1" id="KW-0812">Transmembrane</keyword>
<keyword evidence="3" id="KW-1185">Reference proteome</keyword>